<proteinExistence type="predicted"/>
<keyword evidence="3" id="KW-1185">Reference proteome</keyword>
<evidence type="ECO:0000313" key="2">
    <source>
        <dbReference type="EMBL" id="MQT17303.1"/>
    </source>
</evidence>
<organism evidence="2 3">
    <name type="scientific">Sandarakinorhabdus fusca</name>
    <dbReference type="NCBI Taxonomy" id="1439888"/>
    <lineage>
        <taxon>Bacteria</taxon>
        <taxon>Pseudomonadati</taxon>
        <taxon>Pseudomonadota</taxon>
        <taxon>Alphaproteobacteria</taxon>
        <taxon>Sphingomonadales</taxon>
        <taxon>Sphingosinicellaceae</taxon>
        <taxon>Sandarakinorhabdus</taxon>
    </lineage>
</organism>
<accession>A0A7C9KLQ4</accession>
<sequence length="224" mass="24359">MTNIRMVCLAASARPGGFCYAGKDIDTEQWVRPLTSEAHHAITAYDRVVGPGDPAKVGDVLSVPVGRSFPIGCQTENRLKTGRWARLGTVSFIEARQCLDAPATLWENRLSTRNGLFDEMSEAVANGFDHSLLLIEVQDCTLVGSDEGWGGVAKPRTRASFTYNGVGYCLRATDPAFNLRVGERREIGHGLLCCSVAEAWAPEGQAERFVYKLVAGIITPERLG</sequence>
<reference evidence="2 3" key="1">
    <citation type="submission" date="2019-09" db="EMBL/GenBank/DDBJ databases">
        <title>Polymorphobacter sp. isolated from a lake in China.</title>
        <authorList>
            <person name="Liu Z."/>
        </authorList>
    </citation>
    <scope>NUCLEOTIDE SEQUENCE [LARGE SCALE GENOMIC DNA]</scope>
    <source>
        <strain evidence="2 3">D40P</strain>
    </source>
</reference>
<dbReference type="Pfam" id="PF22557">
    <property type="entry name" value="DuOB"/>
    <property type="match status" value="1"/>
</dbReference>
<evidence type="ECO:0000259" key="1">
    <source>
        <dbReference type="Pfam" id="PF22557"/>
    </source>
</evidence>
<dbReference type="InterPro" id="IPR054335">
    <property type="entry name" value="DuOB_dom"/>
</dbReference>
<dbReference type="EMBL" id="WIOL01000003">
    <property type="protein sequence ID" value="MQT17303.1"/>
    <property type="molecule type" value="Genomic_DNA"/>
</dbReference>
<dbReference type="AlphaFoldDB" id="A0A7C9KLQ4"/>
<dbReference type="OrthoDB" id="128352at2"/>
<gene>
    <name evidence="2" type="ORF">F3168_08505</name>
</gene>
<dbReference type="Proteomes" id="UP000481327">
    <property type="component" value="Unassembled WGS sequence"/>
</dbReference>
<dbReference type="RefSeq" id="WP_152577783.1">
    <property type="nucleotide sequence ID" value="NZ_JAATJI010000002.1"/>
</dbReference>
<protein>
    <recommendedName>
        <fullName evidence="1">Dual OB-containing domain-containing protein</fullName>
    </recommendedName>
</protein>
<evidence type="ECO:0000313" key="3">
    <source>
        <dbReference type="Proteomes" id="UP000481327"/>
    </source>
</evidence>
<name>A0A7C9KLQ4_9SPHN</name>
<feature type="domain" description="Dual OB-containing" evidence="1">
    <location>
        <begin position="4"/>
        <end position="217"/>
    </location>
</feature>
<comment type="caution">
    <text evidence="2">The sequence shown here is derived from an EMBL/GenBank/DDBJ whole genome shotgun (WGS) entry which is preliminary data.</text>
</comment>